<name>A0A7R7XHT1_9EURO</name>
<proteinExistence type="predicted"/>
<organism evidence="1 2">
    <name type="scientific">Aspergillus puulaauensis</name>
    <dbReference type="NCBI Taxonomy" id="1220207"/>
    <lineage>
        <taxon>Eukaryota</taxon>
        <taxon>Fungi</taxon>
        <taxon>Dikarya</taxon>
        <taxon>Ascomycota</taxon>
        <taxon>Pezizomycotina</taxon>
        <taxon>Eurotiomycetes</taxon>
        <taxon>Eurotiomycetidae</taxon>
        <taxon>Eurotiales</taxon>
        <taxon>Aspergillaceae</taxon>
        <taxon>Aspergillus</taxon>
    </lineage>
</organism>
<dbReference type="EMBL" id="AP024444">
    <property type="protein sequence ID" value="BCS21680.1"/>
    <property type="molecule type" value="Genomic_DNA"/>
</dbReference>
<protein>
    <submittedName>
        <fullName evidence="1">Uncharacterized protein</fullName>
    </submittedName>
</protein>
<dbReference type="OrthoDB" id="4493678at2759"/>
<reference evidence="1" key="2">
    <citation type="submission" date="2021-02" db="EMBL/GenBank/DDBJ databases">
        <title>Aspergillus puulaauensis MK2 genome sequence.</title>
        <authorList>
            <person name="Futagami T."/>
            <person name="Mori K."/>
            <person name="Kadooka C."/>
            <person name="Tanaka T."/>
        </authorList>
    </citation>
    <scope>NUCLEOTIDE SEQUENCE</scope>
    <source>
        <strain evidence="1">MK2</strain>
    </source>
</reference>
<accession>A0A7R7XHT1</accession>
<evidence type="ECO:0000313" key="2">
    <source>
        <dbReference type="Proteomes" id="UP000654913"/>
    </source>
</evidence>
<dbReference type="AlphaFoldDB" id="A0A7R7XHT1"/>
<dbReference type="Proteomes" id="UP000654913">
    <property type="component" value="Chromosome 2"/>
</dbReference>
<dbReference type="RefSeq" id="XP_041553874.1">
    <property type="nucleotide sequence ID" value="XM_041700939.1"/>
</dbReference>
<gene>
    <name evidence="1" type="ORF">APUU_22112A</name>
</gene>
<dbReference type="KEGG" id="apuu:APUU_22112A"/>
<keyword evidence="2" id="KW-1185">Reference proteome</keyword>
<evidence type="ECO:0000313" key="1">
    <source>
        <dbReference type="EMBL" id="BCS21680.1"/>
    </source>
</evidence>
<dbReference type="GeneID" id="64971685"/>
<sequence>MAITTEFVADDIYMFPRGHLDPRTGPAEEMCELQARVILSYSSTPMPSSEATNQKRPHAYRDRERLLVHLRRDLPTLNGIVPPPGGEDIVFWMYVAGPFNYQQQTQYGQPLWHSLPRPGAWRIVTDKNKNFIIMLIHTAGRGTRNGFQRVPMRRGLVEVTRRDGIIVEIKILPPIM</sequence>
<reference evidence="1" key="1">
    <citation type="submission" date="2021-01" db="EMBL/GenBank/DDBJ databases">
        <authorList>
            <consortium name="Aspergillus puulaauensis MK2 genome sequencing consortium"/>
            <person name="Kazuki M."/>
            <person name="Futagami T."/>
        </authorList>
    </citation>
    <scope>NUCLEOTIDE SEQUENCE</scope>
    <source>
        <strain evidence="1">MK2</strain>
    </source>
</reference>